<dbReference type="EMBL" id="FWWU01000007">
    <property type="protein sequence ID" value="SMB84607.1"/>
    <property type="molecule type" value="Genomic_DNA"/>
</dbReference>
<proteinExistence type="predicted"/>
<reference evidence="1 2" key="1">
    <citation type="submission" date="2017-04" db="EMBL/GenBank/DDBJ databases">
        <authorList>
            <person name="Afonso C.L."/>
            <person name="Miller P.J."/>
            <person name="Scott M.A."/>
            <person name="Spackman E."/>
            <person name="Goraichik I."/>
            <person name="Dimitrov K.M."/>
            <person name="Suarez D.L."/>
            <person name="Swayne D.E."/>
        </authorList>
    </citation>
    <scope>NUCLEOTIDE SEQUENCE [LARGE SCALE GENOMIC DNA]</scope>
    <source>
        <strain evidence="1 2">KR-140</strain>
    </source>
</reference>
<organism evidence="1 2">
    <name type="scientific">Deinococcus hopiensis KR-140</name>
    <dbReference type="NCBI Taxonomy" id="695939"/>
    <lineage>
        <taxon>Bacteria</taxon>
        <taxon>Thermotogati</taxon>
        <taxon>Deinococcota</taxon>
        <taxon>Deinococci</taxon>
        <taxon>Deinococcales</taxon>
        <taxon>Deinococcaceae</taxon>
        <taxon>Deinococcus</taxon>
    </lineage>
</organism>
<evidence type="ECO:0000313" key="1">
    <source>
        <dbReference type="EMBL" id="SMB84607.1"/>
    </source>
</evidence>
<name>A0A1W1UU24_9DEIO</name>
<dbReference type="RefSeq" id="WP_139806654.1">
    <property type="nucleotide sequence ID" value="NZ_FWWU01000007.1"/>
</dbReference>
<protein>
    <submittedName>
        <fullName evidence="1">Uncharacterized protein</fullName>
    </submittedName>
</protein>
<evidence type="ECO:0000313" key="2">
    <source>
        <dbReference type="Proteomes" id="UP000192582"/>
    </source>
</evidence>
<keyword evidence="2" id="KW-1185">Reference proteome</keyword>
<accession>A0A1W1UU24</accession>
<dbReference type="Proteomes" id="UP000192582">
    <property type="component" value="Unassembled WGS sequence"/>
</dbReference>
<gene>
    <name evidence="1" type="ORF">SAMN00790413_05213</name>
</gene>
<dbReference type="AlphaFoldDB" id="A0A1W1UU24"/>
<sequence length="69" mass="7824">MSRDTPLAWATAKQLAVMNNRMARKDGMTPQAAADLAMRTLENFLLDAGYGEDLFDKEKDILHRELLSR</sequence>